<proteinExistence type="predicted"/>
<keyword evidence="2" id="KW-1185">Reference proteome</keyword>
<reference evidence="2" key="1">
    <citation type="submission" date="2022-10" db="EMBL/GenBank/DDBJ databases">
        <title>Genome assembly of Pristionchus species.</title>
        <authorList>
            <person name="Yoshida K."/>
            <person name="Sommer R.J."/>
        </authorList>
    </citation>
    <scope>NUCLEOTIDE SEQUENCE [LARGE SCALE GENOMIC DNA]</scope>
    <source>
        <strain evidence="2">RS5460</strain>
    </source>
</reference>
<protein>
    <submittedName>
        <fullName evidence="1">Uncharacterized protein</fullName>
    </submittedName>
</protein>
<gene>
    <name evidence="1" type="ORF">PMAYCL1PPCAC_31509</name>
</gene>
<evidence type="ECO:0000313" key="2">
    <source>
        <dbReference type="Proteomes" id="UP001328107"/>
    </source>
</evidence>
<dbReference type="Proteomes" id="UP001328107">
    <property type="component" value="Unassembled WGS sequence"/>
</dbReference>
<sequence>LHQAKRNEGSDRTDELALNHRHSLRSAVLRAPQCSLRLRYAHAQGDIHGSRAGDHHRVPSEWHHLLWLLQLEAPRDQKGTRVGFVYFKLHHYESSKNGTISLIDRSGEY</sequence>
<feature type="non-terminal residue" evidence="1">
    <location>
        <position position="1"/>
    </location>
</feature>
<feature type="non-terminal residue" evidence="1">
    <location>
        <position position="109"/>
    </location>
</feature>
<dbReference type="AlphaFoldDB" id="A0AAN5DGG5"/>
<dbReference type="EMBL" id="BTRK01000006">
    <property type="protein sequence ID" value="GMR61314.1"/>
    <property type="molecule type" value="Genomic_DNA"/>
</dbReference>
<name>A0AAN5DGG5_9BILA</name>
<accession>A0AAN5DGG5</accession>
<organism evidence="1 2">
    <name type="scientific">Pristionchus mayeri</name>
    <dbReference type="NCBI Taxonomy" id="1317129"/>
    <lineage>
        <taxon>Eukaryota</taxon>
        <taxon>Metazoa</taxon>
        <taxon>Ecdysozoa</taxon>
        <taxon>Nematoda</taxon>
        <taxon>Chromadorea</taxon>
        <taxon>Rhabditida</taxon>
        <taxon>Rhabditina</taxon>
        <taxon>Diplogasteromorpha</taxon>
        <taxon>Diplogasteroidea</taxon>
        <taxon>Neodiplogasteridae</taxon>
        <taxon>Pristionchus</taxon>
    </lineage>
</organism>
<evidence type="ECO:0000313" key="1">
    <source>
        <dbReference type="EMBL" id="GMR61314.1"/>
    </source>
</evidence>
<comment type="caution">
    <text evidence="1">The sequence shown here is derived from an EMBL/GenBank/DDBJ whole genome shotgun (WGS) entry which is preliminary data.</text>
</comment>